<feature type="transmembrane region" description="Helical" evidence="1">
    <location>
        <begin position="42"/>
        <end position="65"/>
    </location>
</feature>
<dbReference type="Gene3D" id="3.30.700.10">
    <property type="entry name" value="Glycoprotein, Type 4 Pilin"/>
    <property type="match status" value="1"/>
</dbReference>
<feature type="transmembrane region" description="Helical" evidence="1">
    <location>
        <begin position="12"/>
        <end position="35"/>
    </location>
</feature>
<evidence type="ECO:0000256" key="1">
    <source>
        <dbReference type="SAM" id="Phobius"/>
    </source>
</evidence>
<dbReference type="OrthoDB" id="1447786at2"/>
<keyword evidence="1" id="KW-0472">Membrane</keyword>
<evidence type="ECO:0008006" key="4">
    <source>
        <dbReference type="Google" id="ProtNLM"/>
    </source>
</evidence>
<dbReference type="RefSeq" id="WP_091473862.1">
    <property type="nucleotide sequence ID" value="NZ_FOJT01000002.1"/>
</dbReference>
<gene>
    <name evidence="2" type="ORF">SAMN05660845_0626</name>
</gene>
<reference evidence="3" key="1">
    <citation type="submission" date="2016-10" db="EMBL/GenBank/DDBJ databases">
        <authorList>
            <person name="Varghese N."/>
            <person name="Submissions S."/>
        </authorList>
    </citation>
    <scope>NUCLEOTIDE SEQUENCE [LARGE SCALE GENOMIC DNA]</scope>
    <source>
        <strain evidence="3">DSM 21789</strain>
    </source>
</reference>
<organism evidence="2 3">
    <name type="scientific">Flavobacterium swingsii</name>
    <dbReference type="NCBI Taxonomy" id="498292"/>
    <lineage>
        <taxon>Bacteria</taxon>
        <taxon>Pseudomonadati</taxon>
        <taxon>Bacteroidota</taxon>
        <taxon>Flavobacteriia</taxon>
        <taxon>Flavobacteriales</taxon>
        <taxon>Flavobacteriaceae</taxon>
        <taxon>Flavobacterium</taxon>
    </lineage>
</organism>
<sequence>MNLKKTTPPYKLGYLGIIPLVGFVVGLALTLYGIFRYKDRKLTAIGIACMVFTVIVYSALNYVAFCTDIGKVDKEKLAQVRLNSLIANIEYYKGQNGKYPDSLAQVKSETELIFILDPTSKANVHYFNYTNIGENYQLFSCGSDQIKNTSDDIYPQIKNLKKVGWIEHNNNSW</sequence>
<protein>
    <recommendedName>
        <fullName evidence="4">Type II secretion system (T2SS), protein G</fullName>
    </recommendedName>
</protein>
<evidence type="ECO:0000313" key="3">
    <source>
        <dbReference type="Proteomes" id="UP000199604"/>
    </source>
</evidence>
<accession>A0A1I0W962</accession>
<proteinExistence type="predicted"/>
<evidence type="ECO:0000313" key="2">
    <source>
        <dbReference type="EMBL" id="SFA85141.1"/>
    </source>
</evidence>
<keyword evidence="3" id="KW-1185">Reference proteome</keyword>
<dbReference type="Proteomes" id="UP000199604">
    <property type="component" value="Unassembled WGS sequence"/>
</dbReference>
<keyword evidence="1" id="KW-1133">Transmembrane helix</keyword>
<dbReference type="SUPFAM" id="SSF54523">
    <property type="entry name" value="Pili subunits"/>
    <property type="match status" value="1"/>
</dbReference>
<dbReference type="InterPro" id="IPR045584">
    <property type="entry name" value="Pilin-like"/>
</dbReference>
<dbReference type="STRING" id="498292.SAMN05660845_0626"/>
<dbReference type="AlphaFoldDB" id="A0A1I0W962"/>
<keyword evidence="1" id="KW-0812">Transmembrane</keyword>
<dbReference type="EMBL" id="FOJT01000002">
    <property type="protein sequence ID" value="SFA85141.1"/>
    <property type="molecule type" value="Genomic_DNA"/>
</dbReference>
<name>A0A1I0W962_9FLAO</name>